<dbReference type="Pfam" id="PF17048">
    <property type="entry name" value="Ceramidse_alk_C"/>
    <property type="match status" value="1"/>
</dbReference>
<organism evidence="10 11">
    <name type="scientific">Leptotrombidium deliense</name>
    <dbReference type="NCBI Taxonomy" id="299467"/>
    <lineage>
        <taxon>Eukaryota</taxon>
        <taxon>Metazoa</taxon>
        <taxon>Ecdysozoa</taxon>
        <taxon>Arthropoda</taxon>
        <taxon>Chelicerata</taxon>
        <taxon>Arachnida</taxon>
        <taxon>Acari</taxon>
        <taxon>Acariformes</taxon>
        <taxon>Trombidiformes</taxon>
        <taxon>Prostigmata</taxon>
        <taxon>Anystina</taxon>
        <taxon>Parasitengona</taxon>
        <taxon>Trombiculoidea</taxon>
        <taxon>Trombiculidae</taxon>
        <taxon>Leptotrombidium</taxon>
    </lineage>
</organism>
<dbReference type="GO" id="GO:0016020">
    <property type="term" value="C:membrane"/>
    <property type="evidence" value="ECO:0007669"/>
    <property type="project" value="GOC"/>
</dbReference>
<protein>
    <recommendedName>
        <fullName evidence="3 7">Neutral ceramidase</fullName>
        <ecNumber evidence="2 7">3.5.1.23</ecNumber>
    </recommendedName>
</protein>
<dbReference type="EC" id="3.5.1.23" evidence="2 7"/>
<feature type="binding site" evidence="6">
    <location>
        <position position="130"/>
    </location>
    <ligand>
        <name>Zn(2+)</name>
        <dbReference type="ChEBI" id="CHEBI:29105"/>
    </ligand>
</feature>
<evidence type="ECO:0000256" key="4">
    <source>
        <dbReference type="ARBA" id="ARBA00022801"/>
    </source>
</evidence>
<feature type="domain" description="Neutral/alkaline non-lysosomal ceramidase C-terminal" evidence="9">
    <location>
        <begin position="536"/>
        <end position="696"/>
    </location>
</feature>
<evidence type="ECO:0000259" key="9">
    <source>
        <dbReference type="Pfam" id="PF17048"/>
    </source>
</evidence>
<evidence type="ECO:0000313" key="11">
    <source>
        <dbReference type="Proteomes" id="UP000288716"/>
    </source>
</evidence>
<evidence type="ECO:0000259" key="8">
    <source>
        <dbReference type="Pfam" id="PF04734"/>
    </source>
</evidence>
<dbReference type="EMBL" id="NCKV01003241">
    <property type="protein sequence ID" value="RWS25925.1"/>
    <property type="molecule type" value="Genomic_DNA"/>
</dbReference>
<comment type="catalytic activity">
    <reaction evidence="7">
        <text>an N-acylsphing-4-enine + H2O = sphing-4-enine + a fatty acid</text>
        <dbReference type="Rhea" id="RHEA:20856"/>
        <dbReference type="ChEBI" id="CHEBI:15377"/>
        <dbReference type="ChEBI" id="CHEBI:28868"/>
        <dbReference type="ChEBI" id="CHEBI:52639"/>
        <dbReference type="ChEBI" id="CHEBI:57756"/>
        <dbReference type="EC" id="3.5.1.23"/>
    </reaction>
</comment>
<dbReference type="PANTHER" id="PTHR12670">
    <property type="entry name" value="CERAMIDASE"/>
    <property type="match status" value="1"/>
</dbReference>
<comment type="caution">
    <text evidence="10">The sequence shown here is derived from an EMBL/GenBank/DDBJ whole genome shotgun (WGS) entry which is preliminary data.</text>
</comment>
<accession>A0A443SEJ2</accession>
<dbReference type="InterPro" id="IPR031329">
    <property type="entry name" value="NEUT/ALK_ceramidase_N"/>
</dbReference>
<gene>
    <name evidence="10" type="ORF">B4U80_00905</name>
</gene>
<dbReference type="InterPro" id="IPR006823">
    <property type="entry name" value="Ceramidase_alk"/>
</dbReference>
<dbReference type="InterPro" id="IPR031331">
    <property type="entry name" value="NEUT/ALK_ceramidase_C"/>
</dbReference>
<evidence type="ECO:0000313" key="10">
    <source>
        <dbReference type="EMBL" id="RWS25925.1"/>
    </source>
</evidence>
<proteinExistence type="inferred from homology"/>
<evidence type="ECO:0000256" key="1">
    <source>
        <dbReference type="ARBA" id="ARBA00009835"/>
    </source>
</evidence>
<evidence type="ECO:0000256" key="3">
    <source>
        <dbReference type="ARBA" id="ARBA00019235"/>
    </source>
</evidence>
<dbReference type="GO" id="GO:0042759">
    <property type="term" value="P:long-chain fatty acid biosynthetic process"/>
    <property type="evidence" value="ECO:0007669"/>
    <property type="project" value="TreeGrafter"/>
</dbReference>
<dbReference type="VEuPathDB" id="VectorBase:LDEU006115"/>
<keyword evidence="6" id="KW-0862">Zinc</keyword>
<sequence length="697" mass="78545">MYLWSTLLIYIQVKQQQSNLKEIKNPIRKIKPFILANQFNVGTGIFDITGPAAELYMNMYGSFTQRTNGIHMRLFSRAFVIEDFSGKRICMVVIDCGMVDMLVKLEAIKRLQKIYGNVYTDENVMISATHTHSAPAGYSQYFLYGYFGFNRQNFDAIVNGIFESVKLAHNSISKSLIYYNEGTVLDVSINRSPTSYKNNPKEERDKYTYDTDKTMYILKFTDEQNNAKGVIVWFAVHPTSINNTNSLISSDNKGIASYLFEKEFGANSPGKGTFVAAFPNSNTADISPNIKGPICVDTGLQCDEKTSTCNEDCTKCIASGPGSDMYSSATIIGKRLYTNAKQLFDTATTQITGELKFIHQFVDMTSITFNVSGKEVKTCKPALGSAFAAGTVDGPGIKGFAQGINHIPFFWIMIRNIFFGIPTPDLVECHKPKLILLPTGQMNIPYEFQPKVVPTQMFQIGDVFIAAAPSEFTTMCGRRLKESLRKITNSEKVIYNGYANTYSSYVTTFQEYQIQRYEGGSTIYGPYTFDAYLQQFNKLATALINGEKLESGPQPPNRYNTLFPLHFPVIFDTPILFHRFGDCIKQPDTSYTIGSMVNVEFVSGHPKNDLLTGKTFLNVQRFNDEIREWEIIKTDGDPDSNFVWKRVRVSESKVTVYWMIGIDSKPGVYKIQHFGTSKTILQTKYAYSGECKVFNVI</sequence>
<keyword evidence="4 7" id="KW-0378">Hydrolase</keyword>
<keyword evidence="11" id="KW-1185">Reference proteome</keyword>
<dbReference type="Proteomes" id="UP000288716">
    <property type="component" value="Unassembled WGS sequence"/>
</dbReference>
<feature type="binding site" evidence="6">
    <location>
        <position position="505"/>
    </location>
    <ligand>
        <name>Zn(2+)</name>
        <dbReference type="ChEBI" id="CHEBI:29105"/>
    </ligand>
</feature>
<comment type="cofactor">
    <cofactor evidence="6">
        <name>Zn(2+)</name>
        <dbReference type="ChEBI" id="CHEBI:29105"/>
    </cofactor>
    <text evidence="6">Binds 1 zinc ion per subunit.</text>
</comment>
<dbReference type="STRING" id="299467.A0A443SEJ2"/>
<feature type="binding site" evidence="6">
    <location>
        <position position="237"/>
    </location>
    <ligand>
        <name>Zn(2+)</name>
        <dbReference type="ChEBI" id="CHEBI:29105"/>
    </ligand>
</feature>
<evidence type="ECO:0000256" key="6">
    <source>
        <dbReference type="PIRSR" id="PIRSR606823-2"/>
    </source>
</evidence>
<dbReference type="AlphaFoldDB" id="A0A443SEJ2"/>
<dbReference type="Pfam" id="PF04734">
    <property type="entry name" value="Ceramidase_alk"/>
    <property type="match status" value="1"/>
</dbReference>
<feature type="binding site" evidence="6">
    <location>
        <position position="471"/>
    </location>
    <ligand>
        <name>Zn(2+)</name>
        <dbReference type="ChEBI" id="CHEBI:29105"/>
    </ligand>
</feature>
<dbReference type="GO" id="GO:0005576">
    <property type="term" value="C:extracellular region"/>
    <property type="evidence" value="ECO:0007669"/>
    <property type="project" value="TreeGrafter"/>
</dbReference>
<dbReference type="GO" id="GO:0046512">
    <property type="term" value="P:sphingosine biosynthetic process"/>
    <property type="evidence" value="ECO:0007669"/>
    <property type="project" value="TreeGrafter"/>
</dbReference>
<feature type="domain" description="Neutral/alkaline non-lysosomal ceramidase N-terminal" evidence="8">
    <location>
        <begin position="39"/>
        <end position="534"/>
    </location>
</feature>
<dbReference type="GO" id="GO:0046514">
    <property type="term" value="P:ceramide catabolic process"/>
    <property type="evidence" value="ECO:0007669"/>
    <property type="project" value="InterPro"/>
</dbReference>
<evidence type="ECO:0000256" key="2">
    <source>
        <dbReference type="ARBA" id="ARBA00011891"/>
    </source>
</evidence>
<evidence type="ECO:0000256" key="7">
    <source>
        <dbReference type="RuleBase" id="RU366019"/>
    </source>
</evidence>
<dbReference type="OrthoDB" id="191371at2759"/>
<reference evidence="10 11" key="1">
    <citation type="journal article" date="2018" name="Gigascience">
        <title>Genomes of trombidid mites reveal novel predicted allergens and laterally-transferred genes associated with secondary metabolism.</title>
        <authorList>
            <person name="Dong X."/>
            <person name="Chaisiri K."/>
            <person name="Xia D."/>
            <person name="Armstrong S.D."/>
            <person name="Fang Y."/>
            <person name="Donnelly M.J."/>
            <person name="Kadowaki T."/>
            <person name="McGarry J.W."/>
            <person name="Darby A.C."/>
            <person name="Makepeace B.L."/>
        </authorList>
    </citation>
    <scope>NUCLEOTIDE SEQUENCE [LARGE SCALE GENOMIC DNA]</scope>
    <source>
        <strain evidence="10">UoL-UT</strain>
    </source>
</reference>
<comment type="similarity">
    <text evidence="1 7">Belongs to the neutral ceramidase family.</text>
</comment>
<evidence type="ECO:0000256" key="5">
    <source>
        <dbReference type="PIRSR" id="PIRSR606823-1"/>
    </source>
</evidence>
<dbReference type="Gene3D" id="2.60.40.2300">
    <property type="entry name" value="Neutral/alkaline non-lysosomal ceramidase, C-terminal domain"/>
    <property type="match status" value="1"/>
</dbReference>
<keyword evidence="7" id="KW-0443">Lipid metabolism</keyword>
<keyword evidence="6" id="KW-0479">Metal-binding</keyword>
<feature type="active site" description="Nucleophile" evidence="5">
    <location>
        <position position="287"/>
    </location>
</feature>
<dbReference type="InterPro" id="IPR038445">
    <property type="entry name" value="NCDase_C_sf"/>
</dbReference>
<keyword evidence="7" id="KW-0746">Sphingolipid metabolism</keyword>
<dbReference type="PANTHER" id="PTHR12670:SF1">
    <property type="entry name" value="NEUTRAL CERAMIDASE"/>
    <property type="match status" value="1"/>
</dbReference>
<dbReference type="GO" id="GO:0017040">
    <property type="term" value="F:N-acylsphingosine amidohydrolase activity"/>
    <property type="evidence" value="ECO:0007669"/>
    <property type="project" value="UniProtKB-UniRule"/>
</dbReference>
<dbReference type="GO" id="GO:0046872">
    <property type="term" value="F:metal ion binding"/>
    <property type="evidence" value="ECO:0007669"/>
    <property type="project" value="UniProtKB-KW"/>
</dbReference>
<name>A0A443SEJ2_9ACAR</name>